<gene>
    <name evidence="3" type="primary">eif3k</name>
    <name evidence="3" type="ORF">SNEC2469_LOCUS25835</name>
</gene>
<evidence type="ECO:0000256" key="1">
    <source>
        <dbReference type="SAM" id="MobiDB-lite"/>
    </source>
</evidence>
<organism evidence="3 4">
    <name type="scientific">Symbiodinium necroappetens</name>
    <dbReference type="NCBI Taxonomy" id="1628268"/>
    <lineage>
        <taxon>Eukaryota</taxon>
        <taxon>Sar</taxon>
        <taxon>Alveolata</taxon>
        <taxon>Dinophyceae</taxon>
        <taxon>Suessiales</taxon>
        <taxon>Symbiodiniaceae</taxon>
        <taxon>Symbiodinium</taxon>
    </lineage>
</organism>
<proteinExistence type="predicted"/>
<feature type="region of interest" description="Disordered" evidence="1">
    <location>
        <begin position="217"/>
        <end position="236"/>
    </location>
</feature>
<reference evidence="3" key="1">
    <citation type="submission" date="2021-02" db="EMBL/GenBank/DDBJ databases">
        <authorList>
            <person name="Dougan E. K."/>
            <person name="Rhodes N."/>
            <person name="Thang M."/>
            <person name="Chan C."/>
        </authorList>
    </citation>
    <scope>NUCLEOTIDE SEQUENCE</scope>
</reference>
<dbReference type="InterPro" id="IPR013087">
    <property type="entry name" value="Znf_C2H2_type"/>
</dbReference>
<keyword evidence="4" id="KW-1185">Reference proteome</keyword>
<protein>
    <submittedName>
        <fullName evidence="3">Eif3k protein</fullName>
    </submittedName>
</protein>
<name>A0A813A132_9DINO</name>
<dbReference type="PROSITE" id="PS00028">
    <property type="entry name" value="ZINC_FINGER_C2H2_1"/>
    <property type="match status" value="1"/>
</dbReference>
<evidence type="ECO:0000259" key="2">
    <source>
        <dbReference type="PROSITE" id="PS00028"/>
    </source>
</evidence>
<feature type="domain" description="C2H2-type" evidence="2">
    <location>
        <begin position="1372"/>
        <end position="1393"/>
    </location>
</feature>
<dbReference type="Proteomes" id="UP000601435">
    <property type="component" value="Unassembled WGS sequence"/>
</dbReference>
<dbReference type="OrthoDB" id="448261at2759"/>
<feature type="compositionally biased region" description="Acidic residues" evidence="1">
    <location>
        <begin position="224"/>
        <end position="233"/>
    </location>
</feature>
<sequence length="1663" mass="182388">MHTTAELMSFGRPGSASPLRSEGWRNASRLLGYFDLKPPVGFELEISGTHQALEDITPADPVEVEDMPSSIETALDELQDAREEDDVLRHGHIILPAVQPDNSFATVLALPDWTADWLGLYTCVLIDTRALDGRLFAWIVQTHTTRQHLFDQIGVKDSSGLRRCSLACAVWCPLAPGSVGTHNSDLKEGRVDLKTLSEQYGADAPEGYCVNIKDSQLRHSQDQDSPEPGEEEGSVSQLKLLAEPAPTTTPAETALFAARRIARAYGEAWPFLPAGALPRVPLPGDPYYVGLQTAGGLSLLAAALLTPDAQIEQVEVWLPHPVEVNAACAEIQRYRDALRLFFFPSLIPVWPQPSEKWATFLALPAWAGEGIIICIDARQYDGRVFSCACPLVADRFTILHAAGLLGQPVDVHTPFLAEPVGEEEDLQLQLGLCITIMPRGQPPPPLLDIEVLLNFPLSWRRGPAFPVVPTSAYYCAATEGGHRLFAIGPARSWFYREDLAALLLCPVERLAHVGRAALSLRQLALLVNLPHLLTLYWSTADLFFKVFQLELLFSLSFAGIAKVLKCGVLEVNVFVLAPQAAQTFSNIGCNEAMRLNLLVCSFNVLTLGASLEDSDGSGIGSIQSTQIGEVGQETEDLPGQHWHQILAEMKCFLPCTFAAFQRGETHTYVQKRNKKHCRPDMIGIPISWHTNAVRAWVAAEIHVALATQDHYATCVTVDLEMALPVSAKKGAPKKVTPELICDPHNQSAIKEVPWAVSSHAHAAIVVKHLQDGLGALATTVRSRPHQPYITDSTWQLQRAVTGWKRSLRRLQTQKRLQTVAICLALWRGINAPDNRCEHPLLCGWMTKAIVSEIAHFYHLNILCKLRQACRDDRDSYVGDLARQASEKRSCFILFTDIASAFYSVVRQLVASGGLSSGSALSLEGLHLPPEDIAALLEHAAQPSALAEAGATSWLEAVAHRLTDATWFVLQQDHTPVVTSRGTRPGSSWADILFSFVVKKILHRRDVLMGCNPCQAVRAVSLPCDGSVSLCLQDTDSSISLDDLIWADDIATMRAANTAAGLQPAMQNVAGNTCDAFTEHGFRLSFGRNKTAALAQPAGNGARAVRRSLFGHRGLQGTLQTLRENDVPAQIPLVSVYKHLGAQISVSGKMEDEIAYRIAQARVAFAEGRRKVFKAPGIAIQRKSFILRSFVLPKLLYGSGSWPPLSSREQQRFNGALWAFYRQILCIPAMSDQHFSYATILTLVGLPGPRTVLHVQRLLYLGQLIRHAPSELWALLKLDRPYAALMQESTRWLHGWTHRTTPLPNPDCQWTCWVELMNSSPGKYKGWVLRAQGLECKRCHVAAALDGLYRVLRSYAIPVTVGAQGDHQAAEVCIPCRKTFQSRVAWSCHAQKVHGYRTHAHLRRKTTAVPLCQACGKLYASPGRLQRHLMYSVQCVQRWGSFKPTGKVLQSAHLQAPPEQLAGEQQESSFIDFQPGISEPLLQALLEIDPADEHALWSTVMEHIEPLQTLRDTVSIWSDRVASPTATATAENLLLLLDPELLGETPVQPRERPQCPADVSVDWPTLPAYSIYVSGDRPYLDLAAPPPVSLPPLGSTSITLRQATEYACWLEQACVCIAKCLAGGSEAAPCIQCVGLEAGLGPAAGWLRAGGATFTASGLSFRRS</sequence>
<accession>A0A813A132</accession>
<feature type="region of interest" description="Disordered" evidence="1">
    <location>
        <begin position="1"/>
        <end position="21"/>
    </location>
</feature>
<evidence type="ECO:0000313" key="4">
    <source>
        <dbReference type="Proteomes" id="UP000601435"/>
    </source>
</evidence>
<evidence type="ECO:0000313" key="3">
    <source>
        <dbReference type="EMBL" id="CAE7843801.1"/>
    </source>
</evidence>
<dbReference type="EMBL" id="CAJNJA010051475">
    <property type="protein sequence ID" value="CAE7843801.1"/>
    <property type="molecule type" value="Genomic_DNA"/>
</dbReference>
<dbReference type="PANTHER" id="PTHR47027">
    <property type="entry name" value="REVERSE TRANSCRIPTASE DOMAIN-CONTAINING PROTEIN"/>
    <property type="match status" value="1"/>
</dbReference>
<dbReference type="PANTHER" id="PTHR47027:SF20">
    <property type="entry name" value="REVERSE TRANSCRIPTASE-LIKE PROTEIN WITH RNA-DIRECTED DNA POLYMERASE DOMAIN"/>
    <property type="match status" value="1"/>
</dbReference>
<comment type="caution">
    <text evidence="3">The sequence shown here is derived from an EMBL/GenBank/DDBJ whole genome shotgun (WGS) entry which is preliminary data.</text>
</comment>